<proteinExistence type="predicted"/>
<dbReference type="SMART" id="SM01290">
    <property type="entry name" value="N-glycanase_N"/>
    <property type="match status" value="1"/>
</dbReference>
<protein>
    <recommendedName>
        <fullName evidence="2">Peptide-N-glycosidase F N-terminal domain-containing protein</fullName>
    </recommendedName>
</protein>
<organism evidence="3">
    <name type="scientific">gut metagenome</name>
    <dbReference type="NCBI Taxonomy" id="749906"/>
    <lineage>
        <taxon>unclassified sequences</taxon>
        <taxon>metagenomes</taxon>
        <taxon>organismal metagenomes</taxon>
    </lineage>
</organism>
<sequence length="415" mass="46672">MKYTVLGTTLALAAAVMLPSCNNHSELPALGDTHLQVFQQTPVCFRPDTYENYNTADADSVIRLVNGRIILKKINLPAYRRDVDVTLKVTLASNGDRWDKSGSCFVLPKESAIHLMNIAQGTHHFPAVDSTRYEKLLGIVPGEGYVPTLELMRFMTPFGVGHYSDDDDPLSKQRRPVYIPKWEKSVTWIQDITALYPALEQEAYVGIYIDTWTPEGYVVSMDLDIQESQLTCDAMPKRHVKPLLNTVYYIGQEYPDIFSRKDVEVDFDLPQEARNVRLKYIVTGHGGHSGGDEFVQKRNIVSLDGREVLNFIPWRDDCASFRRYNPATGVWLIPRKADYIGPKGYMTKSVEEPLASSDLSRSNWCPGSDVVPEVAEVGTLAAGKHTLKVSIPEAQACEGNKLNHWLVSAYLVWEE</sequence>
<dbReference type="InterPro" id="IPR014784">
    <property type="entry name" value="Cu2_ascorb_mOase-like_C"/>
</dbReference>
<dbReference type="AlphaFoldDB" id="J9FP51"/>
<comment type="caution">
    <text evidence="3">The sequence shown here is derived from an EMBL/GenBank/DDBJ whole genome shotgun (WGS) entry which is preliminary data.</text>
</comment>
<feature type="domain" description="Peptide-N-glycosidase F N-terminal" evidence="2">
    <location>
        <begin position="34"/>
        <end position="225"/>
    </location>
</feature>
<dbReference type="Pfam" id="PF09112">
    <property type="entry name" value="N-glycanase_N"/>
    <property type="match status" value="1"/>
</dbReference>
<evidence type="ECO:0000259" key="2">
    <source>
        <dbReference type="SMART" id="SM01290"/>
    </source>
</evidence>
<keyword evidence="1" id="KW-1015">Disulfide bond</keyword>
<dbReference type="SUPFAM" id="SSF49742">
    <property type="entry name" value="PHM/PNGase F"/>
    <property type="match status" value="1"/>
</dbReference>
<dbReference type="EMBL" id="AMCI01005388">
    <property type="protein sequence ID" value="EJW96238.1"/>
    <property type="molecule type" value="Genomic_DNA"/>
</dbReference>
<accession>J9FP51</accession>
<evidence type="ECO:0000313" key="3">
    <source>
        <dbReference type="EMBL" id="EJW96238.1"/>
    </source>
</evidence>
<dbReference type="GO" id="GO:0016715">
    <property type="term" value="F:oxidoreductase activity, acting on paired donors, with incorporation or reduction of molecular oxygen, reduced ascorbate as one donor, and incorporation of one atom of oxygen"/>
    <property type="evidence" value="ECO:0007669"/>
    <property type="project" value="InterPro"/>
</dbReference>
<dbReference type="Gene3D" id="2.60.120.1570">
    <property type="entry name" value="Peptide-N-glycosidase F, N-terminal domain"/>
    <property type="match status" value="1"/>
</dbReference>
<dbReference type="InterPro" id="IPR008977">
    <property type="entry name" value="PHM/PNGase_F_dom_sf"/>
</dbReference>
<dbReference type="InterPro" id="IPR015197">
    <property type="entry name" value="PngaseF_C"/>
</dbReference>
<dbReference type="Pfam" id="PF09113">
    <property type="entry name" value="N-glycanase_C"/>
    <property type="match status" value="1"/>
</dbReference>
<gene>
    <name evidence="3" type="ORF">EVA_15664</name>
</gene>
<evidence type="ECO:0000256" key="1">
    <source>
        <dbReference type="ARBA" id="ARBA00023157"/>
    </source>
</evidence>
<dbReference type="InterPro" id="IPR015196">
    <property type="entry name" value="PngaseF_N"/>
</dbReference>
<reference evidence="3" key="1">
    <citation type="journal article" date="2012" name="PLoS ONE">
        <title>Gene sets for utilization of primary and secondary nutrition supplies in the distal gut of endangered iberian lynx.</title>
        <authorList>
            <person name="Alcaide M."/>
            <person name="Messina E."/>
            <person name="Richter M."/>
            <person name="Bargiela R."/>
            <person name="Peplies J."/>
            <person name="Huws S.A."/>
            <person name="Newbold C.J."/>
            <person name="Golyshin P.N."/>
            <person name="Simon M.A."/>
            <person name="Lopez G."/>
            <person name="Yakimov M.M."/>
            <person name="Ferrer M."/>
        </authorList>
    </citation>
    <scope>NUCLEOTIDE SEQUENCE</scope>
</reference>
<name>J9FP51_9ZZZZ</name>
<dbReference type="InterPro" id="IPR043022">
    <property type="entry name" value="PngaseF_N_sf"/>
</dbReference>
<dbReference type="Gene3D" id="2.60.120.230">
    <property type="match status" value="1"/>
</dbReference>